<dbReference type="AlphaFoldDB" id="A0A212TE12"/>
<dbReference type="Pfam" id="PF02817">
    <property type="entry name" value="E3_binding"/>
    <property type="match status" value="1"/>
</dbReference>
<dbReference type="PROSITE" id="PS50968">
    <property type="entry name" value="BIOTINYL_LIPOYL"/>
    <property type="match status" value="2"/>
</dbReference>
<dbReference type="PANTHER" id="PTHR43178:SF5">
    <property type="entry name" value="LIPOAMIDE ACYLTRANSFERASE COMPONENT OF BRANCHED-CHAIN ALPHA-KETO ACID DEHYDROGENASE COMPLEX, MITOCHONDRIAL"/>
    <property type="match status" value="1"/>
</dbReference>
<evidence type="ECO:0000259" key="9">
    <source>
        <dbReference type="PROSITE" id="PS51826"/>
    </source>
</evidence>
<sequence length="596" mass="60479">MSIEHYVLPDPGEGLTEAEIVSWKVAVGDEVKVNDVVVEVETAKSLVELPIPFAGRVAQILVSEGDEVEVGAPIIAIETDADAPLGGGEAPAAPAAEPAPAAPAAEPAAAAPAAGAAEGGVEQYVLPDPGEGLTEAEIVSWKVAVGDEVKVNDVVVEVETAKSLVELPIPFAGTVTEIMAAEGEEVAVGTPIIAVRTGAPAAAGGASRAPEAPAASSEAPAEAAAEDDGDRVSNLVGYGALAGSTTRRRRKGASAPAGAPSAPAAAVPAQLHAEVGHAASGGERPKAKPPVRKFAKDNGIDLRTVAPTGPNGIITRQDVEQALAGGGSAAAGAAPAAAAAPVAAAAERPAPQAPAVQPGERETRTPIKGVRKITAQAMVNSAFTAPHVTEFMTVDVSATMELVERLKKDRAFKDVKVTPLLLVAKAVVLAAKRNPEINAKWDEANQEIVQYADVNLGIAAATPRGLIVPNIKGAQDKSLAELGTDLGDLVSTARSGKTPPADMSGGTITITNVGVFGVDSGTPILNAGEAAILCFGAINRRPWVVTDAEGNETIEPRWVTELALSFDHRLVNGDLGSRYLADVAALLNDPGAAFTW</sequence>
<evidence type="ECO:0000256" key="6">
    <source>
        <dbReference type="RuleBase" id="RU003423"/>
    </source>
</evidence>
<evidence type="ECO:0000256" key="5">
    <source>
        <dbReference type="ARBA" id="ARBA00023315"/>
    </source>
</evidence>
<dbReference type="GO" id="GO:0005737">
    <property type="term" value="C:cytoplasm"/>
    <property type="evidence" value="ECO:0007669"/>
    <property type="project" value="TreeGrafter"/>
</dbReference>
<dbReference type="SUPFAM" id="SSF52777">
    <property type="entry name" value="CoA-dependent acyltransferases"/>
    <property type="match status" value="1"/>
</dbReference>
<dbReference type="Gene3D" id="4.10.320.10">
    <property type="entry name" value="E3-binding domain"/>
    <property type="match status" value="1"/>
</dbReference>
<reference evidence="10 11" key="1">
    <citation type="submission" date="2017-06" db="EMBL/GenBank/DDBJ databases">
        <authorList>
            <person name="Kim H.J."/>
            <person name="Triplett B.A."/>
        </authorList>
    </citation>
    <scope>NUCLEOTIDE SEQUENCE [LARGE SCALE GENOMIC DNA]</scope>
    <source>
        <strain evidence="10 11">DSM 22179</strain>
    </source>
</reference>
<dbReference type="InterPro" id="IPR050743">
    <property type="entry name" value="2-oxoacid_DH_E2_comp"/>
</dbReference>
<evidence type="ECO:0000313" key="11">
    <source>
        <dbReference type="Proteomes" id="UP000198122"/>
    </source>
</evidence>
<comment type="cofactor">
    <cofactor evidence="1 6">
        <name>(R)-lipoate</name>
        <dbReference type="ChEBI" id="CHEBI:83088"/>
    </cofactor>
</comment>
<dbReference type="RefSeq" id="WP_088817982.1">
    <property type="nucleotide sequence ID" value="NZ_FYEZ01000001.1"/>
</dbReference>
<feature type="compositionally biased region" description="Low complexity" evidence="7">
    <location>
        <begin position="90"/>
        <end position="113"/>
    </location>
</feature>
<proteinExistence type="inferred from homology"/>
<dbReference type="Pfam" id="PF00364">
    <property type="entry name" value="Biotin_lipoyl"/>
    <property type="match status" value="2"/>
</dbReference>
<keyword evidence="11" id="KW-1185">Reference proteome</keyword>
<evidence type="ECO:0000259" key="8">
    <source>
        <dbReference type="PROSITE" id="PS50968"/>
    </source>
</evidence>
<organism evidence="10 11">
    <name type="scientific">Kytococcus aerolatus</name>
    <dbReference type="NCBI Taxonomy" id="592308"/>
    <lineage>
        <taxon>Bacteria</taxon>
        <taxon>Bacillati</taxon>
        <taxon>Actinomycetota</taxon>
        <taxon>Actinomycetes</taxon>
        <taxon>Micrococcales</taxon>
        <taxon>Kytococcaceae</taxon>
        <taxon>Kytococcus</taxon>
    </lineage>
</organism>
<keyword evidence="10" id="KW-0670">Pyruvate</keyword>
<dbReference type="FunFam" id="3.30.559.10:FF:000007">
    <property type="entry name" value="Dihydrolipoamide acetyltransferase component of pyruvate dehydrogenase complex"/>
    <property type="match status" value="1"/>
</dbReference>
<dbReference type="Proteomes" id="UP000198122">
    <property type="component" value="Unassembled WGS sequence"/>
</dbReference>
<dbReference type="CDD" id="cd06849">
    <property type="entry name" value="lipoyl_domain"/>
    <property type="match status" value="2"/>
</dbReference>
<keyword evidence="5 6" id="KW-0012">Acyltransferase</keyword>
<dbReference type="Pfam" id="PF00198">
    <property type="entry name" value="2-oxoacid_dh"/>
    <property type="match status" value="1"/>
</dbReference>
<feature type="domain" description="Lipoyl-binding" evidence="8">
    <location>
        <begin position="3"/>
        <end position="78"/>
    </location>
</feature>
<dbReference type="SUPFAM" id="SSF51230">
    <property type="entry name" value="Single hybrid motif"/>
    <property type="match status" value="2"/>
</dbReference>
<dbReference type="SUPFAM" id="SSF47005">
    <property type="entry name" value="Peripheral subunit-binding domain of 2-oxo acid dehydrogenase complex"/>
    <property type="match status" value="1"/>
</dbReference>
<dbReference type="InterPro" id="IPR023213">
    <property type="entry name" value="CAT-like_dom_sf"/>
</dbReference>
<name>A0A212TE12_9MICO</name>
<feature type="domain" description="Peripheral subunit-binding (PSBD)" evidence="9">
    <location>
        <begin position="286"/>
        <end position="323"/>
    </location>
</feature>
<feature type="region of interest" description="Disordered" evidence="7">
    <location>
        <begin position="243"/>
        <end position="313"/>
    </location>
</feature>
<evidence type="ECO:0000256" key="3">
    <source>
        <dbReference type="ARBA" id="ARBA00022679"/>
    </source>
</evidence>
<comment type="similarity">
    <text evidence="2 6">Belongs to the 2-oxoacid dehydrogenase family.</text>
</comment>
<dbReference type="Gene3D" id="2.40.50.100">
    <property type="match status" value="2"/>
</dbReference>
<protein>
    <recommendedName>
        <fullName evidence="6">Dihydrolipoamide acetyltransferase component of pyruvate dehydrogenase complex</fullName>
        <ecNumber evidence="6">2.3.1.-</ecNumber>
    </recommendedName>
</protein>
<keyword evidence="3 6" id="KW-0808">Transferase</keyword>
<dbReference type="GO" id="GO:0031405">
    <property type="term" value="F:lipoic acid binding"/>
    <property type="evidence" value="ECO:0007669"/>
    <property type="project" value="TreeGrafter"/>
</dbReference>
<dbReference type="PANTHER" id="PTHR43178">
    <property type="entry name" value="DIHYDROLIPOAMIDE ACETYLTRANSFERASE COMPONENT OF PYRUVATE DEHYDROGENASE COMPLEX"/>
    <property type="match status" value="1"/>
</dbReference>
<dbReference type="GO" id="GO:0016407">
    <property type="term" value="F:acetyltransferase activity"/>
    <property type="evidence" value="ECO:0007669"/>
    <property type="project" value="TreeGrafter"/>
</dbReference>
<dbReference type="EMBL" id="FYEZ01000001">
    <property type="protein sequence ID" value="SNC64298.1"/>
    <property type="molecule type" value="Genomic_DNA"/>
</dbReference>
<dbReference type="OrthoDB" id="9805770at2"/>
<dbReference type="InterPro" id="IPR036625">
    <property type="entry name" value="E3-bd_dom_sf"/>
</dbReference>
<evidence type="ECO:0000256" key="7">
    <source>
        <dbReference type="SAM" id="MobiDB-lite"/>
    </source>
</evidence>
<feature type="compositionally biased region" description="Low complexity" evidence="7">
    <location>
        <begin position="253"/>
        <end position="269"/>
    </location>
</feature>
<dbReference type="Gene3D" id="3.30.559.10">
    <property type="entry name" value="Chloramphenicol acetyltransferase-like domain"/>
    <property type="match status" value="1"/>
</dbReference>
<accession>A0A212TE12</accession>
<feature type="domain" description="Lipoyl-binding" evidence="8">
    <location>
        <begin position="121"/>
        <end position="196"/>
    </location>
</feature>
<dbReference type="InterPro" id="IPR011053">
    <property type="entry name" value="Single_hybrid_motif"/>
</dbReference>
<feature type="region of interest" description="Disordered" evidence="7">
    <location>
        <begin position="203"/>
        <end position="230"/>
    </location>
</feature>
<keyword evidence="4 6" id="KW-0450">Lipoyl</keyword>
<dbReference type="EC" id="2.3.1.-" evidence="6"/>
<evidence type="ECO:0000256" key="4">
    <source>
        <dbReference type="ARBA" id="ARBA00022823"/>
    </source>
</evidence>
<gene>
    <name evidence="10" type="ORF">SAMN05445756_1083</name>
</gene>
<evidence type="ECO:0000256" key="2">
    <source>
        <dbReference type="ARBA" id="ARBA00007317"/>
    </source>
</evidence>
<feature type="region of interest" description="Disordered" evidence="7">
    <location>
        <begin position="83"/>
        <end position="113"/>
    </location>
</feature>
<evidence type="ECO:0000313" key="10">
    <source>
        <dbReference type="EMBL" id="SNC64298.1"/>
    </source>
</evidence>
<feature type="compositionally biased region" description="Low complexity" evidence="7">
    <location>
        <begin position="203"/>
        <end position="223"/>
    </location>
</feature>
<evidence type="ECO:0000256" key="1">
    <source>
        <dbReference type="ARBA" id="ARBA00001938"/>
    </source>
</evidence>
<dbReference type="InterPro" id="IPR004167">
    <property type="entry name" value="PSBD"/>
</dbReference>
<dbReference type="PROSITE" id="PS51826">
    <property type="entry name" value="PSBD"/>
    <property type="match status" value="1"/>
</dbReference>
<dbReference type="InterPro" id="IPR000089">
    <property type="entry name" value="Biotin_lipoyl"/>
</dbReference>
<dbReference type="InterPro" id="IPR001078">
    <property type="entry name" value="2-oxoacid_DH_actylTfrase"/>
</dbReference>